<evidence type="ECO:0008006" key="6">
    <source>
        <dbReference type="Google" id="ProtNLM"/>
    </source>
</evidence>
<evidence type="ECO:0000313" key="5">
    <source>
        <dbReference type="Proteomes" id="UP001296104"/>
    </source>
</evidence>
<comment type="caution">
    <text evidence="4">The sequence shown here is derived from an EMBL/GenBank/DDBJ whole genome shotgun (WGS) entry which is preliminary data.</text>
</comment>
<evidence type="ECO:0000256" key="3">
    <source>
        <dbReference type="SAM" id="MobiDB-lite"/>
    </source>
</evidence>
<evidence type="ECO:0000256" key="2">
    <source>
        <dbReference type="ARBA" id="ARBA00023242"/>
    </source>
</evidence>
<gene>
    <name evidence="4" type="ORF">LECACI_7A006653</name>
</gene>
<accession>A0AAI9ECY0</accession>
<dbReference type="Gene3D" id="3.40.50.300">
    <property type="entry name" value="P-loop containing nucleotide triphosphate hydrolases"/>
    <property type="match status" value="1"/>
</dbReference>
<dbReference type="PANTHER" id="PTHR46457">
    <property type="entry name" value="DNA REPAIR PROTEIN RAD51 HOMOLOG 4"/>
    <property type="match status" value="1"/>
</dbReference>
<dbReference type="EMBL" id="CAVMBE010000049">
    <property type="protein sequence ID" value="CAK4031495.1"/>
    <property type="molecule type" value="Genomic_DNA"/>
</dbReference>
<comment type="subcellular location">
    <subcellularLocation>
        <location evidence="1">Nucleus</location>
    </subcellularLocation>
</comment>
<feature type="compositionally biased region" description="Acidic residues" evidence="3">
    <location>
        <begin position="169"/>
        <end position="180"/>
    </location>
</feature>
<evidence type="ECO:0000313" key="4">
    <source>
        <dbReference type="EMBL" id="CAK4031495.1"/>
    </source>
</evidence>
<dbReference type="GO" id="GO:0000724">
    <property type="term" value="P:double-strand break repair via homologous recombination"/>
    <property type="evidence" value="ECO:0007669"/>
    <property type="project" value="TreeGrafter"/>
</dbReference>
<organism evidence="4 5">
    <name type="scientific">Lecanosticta acicola</name>
    <dbReference type="NCBI Taxonomy" id="111012"/>
    <lineage>
        <taxon>Eukaryota</taxon>
        <taxon>Fungi</taxon>
        <taxon>Dikarya</taxon>
        <taxon>Ascomycota</taxon>
        <taxon>Pezizomycotina</taxon>
        <taxon>Dothideomycetes</taxon>
        <taxon>Dothideomycetidae</taxon>
        <taxon>Mycosphaerellales</taxon>
        <taxon>Mycosphaerellaceae</taxon>
        <taxon>Lecanosticta</taxon>
    </lineage>
</organism>
<dbReference type="InterPro" id="IPR027417">
    <property type="entry name" value="P-loop_NTPase"/>
</dbReference>
<dbReference type="GO" id="GO:0005815">
    <property type="term" value="C:microtubule organizing center"/>
    <property type="evidence" value="ECO:0007669"/>
    <property type="project" value="TreeGrafter"/>
</dbReference>
<dbReference type="GO" id="GO:0008094">
    <property type="term" value="F:ATP-dependent activity, acting on DNA"/>
    <property type="evidence" value="ECO:0007669"/>
    <property type="project" value="TreeGrafter"/>
</dbReference>
<dbReference type="GO" id="GO:0005657">
    <property type="term" value="C:replication fork"/>
    <property type="evidence" value="ECO:0007669"/>
    <property type="project" value="TreeGrafter"/>
</dbReference>
<dbReference type="PANTHER" id="PTHR46457:SF1">
    <property type="entry name" value="DNA REPAIR PROTEIN RAD51 HOMOLOG 4"/>
    <property type="match status" value="1"/>
</dbReference>
<dbReference type="Proteomes" id="UP001296104">
    <property type="component" value="Unassembled WGS sequence"/>
</dbReference>
<dbReference type="GO" id="GO:0003697">
    <property type="term" value="F:single-stranded DNA binding"/>
    <property type="evidence" value="ECO:0007669"/>
    <property type="project" value="TreeGrafter"/>
</dbReference>
<keyword evidence="5" id="KW-1185">Reference proteome</keyword>
<evidence type="ECO:0000256" key="1">
    <source>
        <dbReference type="ARBA" id="ARBA00004123"/>
    </source>
</evidence>
<name>A0AAI9ECY0_9PEZI</name>
<dbReference type="GO" id="GO:0033063">
    <property type="term" value="C:Rad51B-Rad51C-Rad51D-XRCC2 complex"/>
    <property type="evidence" value="ECO:0007669"/>
    <property type="project" value="TreeGrafter"/>
</dbReference>
<dbReference type="AlphaFoldDB" id="A0AAI9ECY0"/>
<dbReference type="GO" id="GO:0000400">
    <property type="term" value="F:four-way junction DNA binding"/>
    <property type="evidence" value="ECO:0007669"/>
    <property type="project" value="TreeGrafter"/>
</dbReference>
<proteinExistence type="predicted"/>
<dbReference type="GO" id="GO:0042148">
    <property type="term" value="P:DNA strand invasion"/>
    <property type="evidence" value="ECO:0007669"/>
    <property type="project" value="TreeGrafter"/>
</dbReference>
<dbReference type="InterPro" id="IPR051988">
    <property type="entry name" value="HRR_RAD51_Paralog"/>
</dbReference>
<dbReference type="GO" id="GO:0000723">
    <property type="term" value="P:telomere maintenance"/>
    <property type="evidence" value="ECO:0007669"/>
    <property type="project" value="TreeGrafter"/>
</dbReference>
<protein>
    <recommendedName>
        <fullName evidence="6">DNA recombination and repair protein Rad51-like C-terminal domain-containing protein</fullName>
    </recommendedName>
</protein>
<sequence length="339" mass="37170">MATPAEPILASEIGHSRVNDTSNAKSPLGMPPSRPRRLRFENKTLDSAFEGGLGYQSVHCIVSEPDNGASELVHALIASHLRSFLEARATVIDSTLSFDVRRLFTILGDGEAGKDGAMKMLGRLDIMKVFDYVGLTEAVAELRDVLEGKQESGQPNLQPAAKTFPSTIEDSEEDEDEMLDDIPPAGNEKPQPAPALADTAEEQPAVRLLIVNNISQLMMPQVKNNYTHGQALIATFMRSLQHLTQSHNICTVLLSNTANKPAKDDEKLSLFKSCALRPALGLGFGYLVDVQTYLHKLPIKRQSTELAHVLEIVQDRESGRFGRWAAFTCDADGRLRDLP</sequence>
<dbReference type="GO" id="GO:0007131">
    <property type="term" value="P:reciprocal meiotic recombination"/>
    <property type="evidence" value="ECO:0007669"/>
    <property type="project" value="TreeGrafter"/>
</dbReference>
<keyword evidence="2" id="KW-0539">Nucleus</keyword>
<dbReference type="SUPFAM" id="SSF52540">
    <property type="entry name" value="P-loop containing nucleoside triphosphate hydrolases"/>
    <property type="match status" value="1"/>
</dbReference>
<feature type="region of interest" description="Disordered" evidence="3">
    <location>
        <begin position="149"/>
        <end position="198"/>
    </location>
</feature>
<reference evidence="4" key="1">
    <citation type="submission" date="2023-11" db="EMBL/GenBank/DDBJ databases">
        <authorList>
            <person name="Alioto T."/>
            <person name="Alioto T."/>
            <person name="Gomez Garrido J."/>
        </authorList>
    </citation>
    <scope>NUCLEOTIDE SEQUENCE</scope>
</reference>
<feature type="region of interest" description="Disordered" evidence="3">
    <location>
        <begin position="1"/>
        <end position="34"/>
    </location>
</feature>